<name>A0A3S0K5F3_9BACT</name>
<proteinExistence type="predicted"/>
<reference evidence="1 2" key="1">
    <citation type="submission" date="2018-12" db="EMBL/GenBank/DDBJ databases">
        <title>Hymenobacter gummosus sp. nov., isolated from a spring.</title>
        <authorList>
            <person name="Nie L."/>
        </authorList>
    </citation>
    <scope>NUCLEOTIDE SEQUENCE [LARGE SCALE GENOMIC DNA]</scope>
    <source>
        <strain evidence="1 2">KCTC 52166</strain>
    </source>
</reference>
<dbReference type="InterPro" id="IPR026444">
    <property type="entry name" value="Secre_tail"/>
</dbReference>
<gene>
    <name evidence="1" type="ORF">EJV47_12880</name>
</gene>
<dbReference type="AlphaFoldDB" id="A0A3S0K5F3"/>
<organism evidence="1 2">
    <name type="scientific">Hymenobacter gummosus</name>
    <dbReference type="NCBI Taxonomy" id="1776032"/>
    <lineage>
        <taxon>Bacteria</taxon>
        <taxon>Pseudomonadati</taxon>
        <taxon>Bacteroidota</taxon>
        <taxon>Cytophagia</taxon>
        <taxon>Cytophagales</taxon>
        <taxon>Hymenobacteraceae</taxon>
        <taxon>Hymenobacter</taxon>
    </lineage>
</organism>
<dbReference type="OrthoDB" id="864963at2"/>
<dbReference type="Proteomes" id="UP000282184">
    <property type="component" value="Unassembled WGS sequence"/>
</dbReference>
<evidence type="ECO:0000313" key="2">
    <source>
        <dbReference type="Proteomes" id="UP000282184"/>
    </source>
</evidence>
<protein>
    <submittedName>
        <fullName evidence="1">T9SS type A sorting domain-containing protein</fullName>
    </submittedName>
</protein>
<keyword evidence="2" id="KW-1185">Reference proteome</keyword>
<sequence length="538" mass="56769">MFVPGSGCRRPFTYPFLSFTYLIRPLRPGKVQTDIEYVSAYLTFVRLNALAMKHAYALCTLGLLGLAASASAQTLTNNGATLTVGSGATLYVSGGFENKSGSTLLNNGTLQVTGDVTNAGTVDAAGTGTLSLTGTTNQALNTAGASFANITVDKATAGSNEVTVPTDVTVTGQLLLTNGVVRTAQAAKVVLGTSATLTGETAGRYVKGNLQMQRTGVSGNTLVTFPDGTRLAPNSNNLGTITLTRTAGLNIPDVSYGTNNNGNKGIDRIWRFVADGTQPSASRPVTITLGWVSDDDNGNTNLTQSRVWRRATVPLTGPWVTQQTPVDASSRSISSPADELGYFSVSNIANPLPVELLSFTAERRGTDGLLRWATAQEKDNARFEVEVSTDGQQFRRLGTVAGQGTSTTRHDYEYLDARLARYGAPLLYYRLRQVDTNGKETLSPVRTLSVEAGSFAAQALPNPFGGDGLKVTVRTAEAGPATLSLHDAVGRVLISQQSELPVGGATLSLQEAGKLSIGVYFLTVRQGKQQATLKVVRE</sequence>
<comment type="caution">
    <text evidence="1">The sequence shown here is derived from an EMBL/GenBank/DDBJ whole genome shotgun (WGS) entry which is preliminary data.</text>
</comment>
<accession>A0A3S0K5F3</accession>
<evidence type="ECO:0000313" key="1">
    <source>
        <dbReference type="EMBL" id="RTQ49702.1"/>
    </source>
</evidence>
<dbReference type="NCBIfam" id="TIGR04183">
    <property type="entry name" value="Por_Secre_tail"/>
    <property type="match status" value="1"/>
</dbReference>
<dbReference type="EMBL" id="RXOF01000006">
    <property type="protein sequence ID" value="RTQ49702.1"/>
    <property type="molecule type" value="Genomic_DNA"/>
</dbReference>